<protein>
    <recommendedName>
        <fullName evidence="5">Endonuclease-reverse transcriptase</fullName>
    </recommendedName>
</protein>
<evidence type="ECO:0000256" key="1">
    <source>
        <dbReference type="SAM" id="Coils"/>
    </source>
</evidence>
<keyword evidence="4" id="KW-1185">Reference proteome</keyword>
<dbReference type="EMBL" id="OV121132">
    <property type="protein sequence ID" value="CAH0546780.1"/>
    <property type="molecule type" value="Genomic_DNA"/>
</dbReference>
<sequence>MEFSEGQKEYLKQLFSQMTQNIETKITTQLTEFKSEVNELLGTCQQKIEKLESENNQLRETVKALDRRIRKNNIVIFGIETDYKNLKQETLALFSEKINIDIKEEDIGGIYFLGPKHKQTKPIIVEFISGIKKDLVFKNAFKLKSSGISISQDLSAEDREINKTLVQHLKAAKKKGLKAYIRGSNLIFGEDTYTVKELKKDLIEIPTEPKPSLQKRPLDEDNPETESSESKKTKGNLSSIRTRQSKLL</sequence>
<evidence type="ECO:0000313" key="4">
    <source>
        <dbReference type="Proteomes" id="UP001154078"/>
    </source>
</evidence>
<dbReference type="AlphaFoldDB" id="A0A9P0AQR7"/>
<proteinExistence type="predicted"/>
<evidence type="ECO:0000313" key="3">
    <source>
        <dbReference type="EMBL" id="CAH0546780.1"/>
    </source>
</evidence>
<feature type="coiled-coil region" evidence="1">
    <location>
        <begin position="34"/>
        <end position="68"/>
    </location>
</feature>
<feature type="compositionally biased region" description="Polar residues" evidence="2">
    <location>
        <begin position="235"/>
        <end position="248"/>
    </location>
</feature>
<reference evidence="3" key="1">
    <citation type="submission" date="2021-12" db="EMBL/GenBank/DDBJ databases">
        <authorList>
            <person name="King R."/>
        </authorList>
    </citation>
    <scope>NUCLEOTIDE SEQUENCE</scope>
</reference>
<dbReference type="Proteomes" id="UP001154078">
    <property type="component" value="Chromosome 1"/>
</dbReference>
<name>A0A9P0AQR7_BRAAE</name>
<evidence type="ECO:0000256" key="2">
    <source>
        <dbReference type="SAM" id="MobiDB-lite"/>
    </source>
</evidence>
<dbReference type="PANTHER" id="PTHR37445:SF3">
    <property type="entry name" value="ZINC FINGER PHD-TYPE DOMAIN-CONTAINING PROTEIN"/>
    <property type="match status" value="1"/>
</dbReference>
<accession>A0A9P0AQR7</accession>
<evidence type="ECO:0008006" key="5">
    <source>
        <dbReference type="Google" id="ProtNLM"/>
    </source>
</evidence>
<organism evidence="3 4">
    <name type="scientific">Brassicogethes aeneus</name>
    <name type="common">Rape pollen beetle</name>
    <name type="synonym">Meligethes aeneus</name>
    <dbReference type="NCBI Taxonomy" id="1431903"/>
    <lineage>
        <taxon>Eukaryota</taxon>
        <taxon>Metazoa</taxon>
        <taxon>Ecdysozoa</taxon>
        <taxon>Arthropoda</taxon>
        <taxon>Hexapoda</taxon>
        <taxon>Insecta</taxon>
        <taxon>Pterygota</taxon>
        <taxon>Neoptera</taxon>
        <taxon>Endopterygota</taxon>
        <taxon>Coleoptera</taxon>
        <taxon>Polyphaga</taxon>
        <taxon>Cucujiformia</taxon>
        <taxon>Nitidulidae</taxon>
        <taxon>Meligethinae</taxon>
        <taxon>Brassicogethes</taxon>
    </lineage>
</organism>
<feature type="region of interest" description="Disordered" evidence="2">
    <location>
        <begin position="206"/>
        <end position="248"/>
    </location>
</feature>
<gene>
    <name evidence="3" type="ORF">MELIAE_LOCUS876</name>
</gene>
<dbReference type="PANTHER" id="PTHR37445">
    <property type="entry name" value="PROTEIN CBG24663"/>
    <property type="match status" value="1"/>
</dbReference>
<keyword evidence="1" id="KW-0175">Coiled coil</keyword>
<dbReference type="OrthoDB" id="6780253at2759"/>